<dbReference type="Pfam" id="PF04245">
    <property type="entry name" value="NA37"/>
    <property type="match status" value="1"/>
</dbReference>
<gene>
    <name evidence="1" type="ORF">KW502_10805</name>
</gene>
<organism evidence="1 2">
    <name type="scientific">Mesonia aestuariivivens</name>
    <dbReference type="NCBI Taxonomy" id="2796128"/>
    <lineage>
        <taxon>Bacteria</taxon>
        <taxon>Pseudomonadati</taxon>
        <taxon>Bacteroidota</taxon>
        <taxon>Flavobacteriia</taxon>
        <taxon>Flavobacteriales</taxon>
        <taxon>Flavobacteriaceae</taxon>
        <taxon>Mesonia</taxon>
    </lineage>
</organism>
<evidence type="ECO:0000313" key="2">
    <source>
        <dbReference type="Proteomes" id="UP000719267"/>
    </source>
</evidence>
<dbReference type="Proteomes" id="UP000719267">
    <property type="component" value="Unassembled WGS sequence"/>
</dbReference>
<reference evidence="1 2" key="1">
    <citation type="submission" date="2021-07" db="EMBL/GenBank/DDBJ databases">
        <title>Mesonia aestuariivivens sp. nov., isolated from a tidal flat.</title>
        <authorList>
            <person name="Kim Y.-O."/>
            <person name="Yoon J.-H."/>
        </authorList>
    </citation>
    <scope>NUCLEOTIDE SEQUENCE [LARGE SCALE GENOMIC DNA]</scope>
    <source>
        <strain evidence="1 2">JHPTF-M18</strain>
    </source>
</reference>
<dbReference type="RefSeq" id="WP_219040574.1">
    <property type="nucleotide sequence ID" value="NZ_JAHWDF010000011.1"/>
</dbReference>
<comment type="caution">
    <text evidence="1">The sequence shown here is derived from an EMBL/GenBank/DDBJ whole genome shotgun (WGS) entry which is preliminary data.</text>
</comment>
<evidence type="ECO:0000313" key="1">
    <source>
        <dbReference type="EMBL" id="MBW2962289.1"/>
    </source>
</evidence>
<dbReference type="EMBL" id="JAHWDF010000011">
    <property type="protein sequence ID" value="MBW2962289.1"/>
    <property type="molecule type" value="Genomic_DNA"/>
</dbReference>
<keyword evidence="2" id="KW-1185">Reference proteome</keyword>
<proteinExistence type="predicted"/>
<protein>
    <submittedName>
        <fullName evidence="1">Nucleoid-associated protein</fullName>
    </submittedName>
</protein>
<sequence length="343" mass="40663">MNINLYNAQLENLYIHKVGNRARNEQLFLSQEPYELNDEIRPLLKEFFLKPFREKDLQFYKFSEDSILQEILSKKDDLPSFGDIEKSIATHLYSCGKHPHIKTGELYVCGLENILIENEKIYALGIFKSEVKQEFIQFEQTETRLDAILKEGVNLNKLDKGAIITIEDEPRVLFIDSNRYDTKYWIEDFLGVEEMEDSDFHTKKYLKFCENFAKDVVRPAEDKQQEVLFMNRAVNHFASHDEFQEDSFLNAVLENPELIPEFNNYKIEKGEKYKIEDLTEFPISNTAVTTIRKKLKSVINLDTNIQIKLDFINPESAEKFIEKGWDDERQMYYYLVYFNKEEK</sequence>
<name>A0ABS6W3A7_9FLAO</name>
<accession>A0ABS6W3A7</accession>
<dbReference type="InterPro" id="IPR007358">
    <property type="entry name" value="Nucleoid_associated_NdpA"/>
</dbReference>